<dbReference type="EMBL" id="JPRH01000001">
    <property type="protein sequence ID" value="KFF14806.1"/>
    <property type="molecule type" value="Genomic_DNA"/>
</dbReference>
<gene>
    <name evidence="2" type="ORF">IW15_05065</name>
</gene>
<dbReference type="STRING" id="445961.IW15_05065"/>
<keyword evidence="3" id="KW-1185">Reference proteome</keyword>
<keyword evidence="1" id="KW-0732">Signal</keyword>
<sequence>MCTNTFLMKIISVVFVLTSGLFFSQTAKTIPTDYRKIPEILDTVDYLYPFVKPDKKYAYWKVLRNINDPEKAIIYESQMPDYMTINEPAPPQGFFQECVTENCFSYVIACKSERAEYFTNEQQLRDFIGSVDNISEALLVAKTYGYTFDSKNILGGSYKMESDYFLLYLSKPKDCPAPKESFFIRINKKTGKLEEKSNGLYKNDNCTQ</sequence>
<evidence type="ECO:0000313" key="3">
    <source>
        <dbReference type="Proteomes" id="UP000028705"/>
    </source>
</evidence>
<feature type="chain" id="PRO_5001802640" evidence="1">
    <location>
        <begin position="28"/>
        <end position="208"/>
    </location>
</feature>
<accession>A0A086ADP2</accession>
<dbReference type="Proteomes" id="UP000028705">
    <property type="component" value="Unassembled WGS sequence"/>
</dbReference>
<proteinExistence type="predicted"/>
<dbReference type="AlphaFoldDB" id="A0A086ADP2"/>
<name>A0A086ADP2_9FLAO</name>
<comment type="caution">
    <text evidence="2">The sequence shown here is derived from an EMBL/GenBank/DDBJ whole genome shotgun (WGS) entry which is preliminary data.</text>
</comment>
<evidence type="ECO:0000256" key="1">
    <source>
        <dbReference type="SAM" id="SignalP"/>
    </source>
</evidence>
<dbReference type="eggNOG" id="ENOG502ZFWA">
    <property type="taxonomic scope" value="Bacteria"/>
</dbReference>
<evidence type="ECO:0000313" key="2">
    <source>
        <dbReference type="EMBL" id="KFF14806.1"/>
    </source>
</evidence>
<reference evidence="2 3" key="1">
    <citation type="submission" date="2014-07" db="EMBL/GenBank/DDBJ databases">
        <title>Genome of Chryseobacterium soli DSM 19298.</title>
        <authorList>
            <person name="Stropko S.J."/>
            <person name="Pipes S.E."/>
            <person name="Newman J."/>
        </authorList>
    </citation>
    <scope>NUCLEOTIDE SEQUENCE [LARGE SCALE GENOMIC DNA]</scope>
    <source>
        <strain evidence="2 3">DSM 19298</strain>
    </source>
</reference>
<organism evidence="2 3">
    <name type="scientific">Chryseobacterium soli</name>
    <dbReference type="NCBI Taxonomy" id="445961"/>
    <lineage>
        <taxon>Bacteria</taxon>
        <taxon>Pseudomonadati</taxon>
        <taxon>Bacteroidota</taxon>
        <taxon>Flavobacteriia</taxon>
        <taxon>Flavobacteriales</taxon>
        <taxon>Weeksellaceae</taxon>
        <taxon>Chryseobacterium group</taxon>
        <taxon>Chryseobacterium</taxon>
    </lineage>
</organism>
<protein>
    <submittedName>
        <fullName evidence="2">Uncharacterized protein</fullName>
    </submittedName>
</protein>
<feature type="signal peptide" evidence="1">
    <location>
        <begin position="1"/>
        <end position="27"/>
    </location>
</feature>